<protein>
    <submittedName>
        <fullName evidence="1">Uncharacterized protein</fullName>
    </submittedName>
</protein>
<name>A0A0E9RSI6_ANGAN</name>
<reference evidence="1" key="2">
    <citation type="journal article" date="2015" name="Fish Shellfish Immunol.">
        <title>Early steps in the European eel (Anguilla anguilla)-Vibrio vulnificus interaction in the gills: Role of the RtxA13 toxin.</title>
        <authorList>
            <person name="Callol A."/>
            <person name="Pajuelo D."/>
            <person name="Ebbesson L."/>
            <person name="Teles M."/>
            <person name="MacKenzie S."/>
            <person name="Amaro C."/>
        </authorList>
    </citation>
    <scope>NUCLEOTIDE SEQUENCE</scope>
</reference>
<dbReference type="AlphaFoldDB" id="A0A0E9RSI6"/>
<accession>A0A0E9RSI6</accession>
<evidence type="ECO:0000313" key="1">
    <source>
        <dbReference type="EMBL" id="JAH31777.1"/>
    </source>
</evidence>
<reference evidence="1" key="1">
    <citation type="submission" date="2014-11" db="EMBL/GenBank/DDBJ databases">
        <authorList>
            <person name="Amaro Gonzalez C."/>
        </authorList>
    </citation>
    <scope>NUCLEOTIDE SEQUENCE</scope>
</reference>
<proteinExistence type="predicted"/>
<dbReference type="EMBL" id="GBXM01076800">
    <property type="protein sequence ID" value="JAH31777.1"/>
    <property type="molecule type" value="Transcribed_RNA"/>
</dbReference>
<sequence length="41" mass="4804">MCLENKVFVYSPHLQLLSYKVEIKKALSLLGRSYCHVCIFE</sequence>
<organism evidence="1">
    <name type="scientific">Anguilla anguilla</name>
    <name type="common">European freshwater eel</name>
    <name type="synonym">Muraena anguilla</name>
    <dbReference type="NCBI Taxonomy" id="7936"/>
    <lineage>
        <taxon>Eukaryota</taxon>
        <taxon>Metazoa</taxon>
        <taxon>Chordata</taxon>
        <taxon>Craniata</taxon>
        <taxon>Vertebrata</taxon>
        <taxon>Euteleostomi</taxon>
        <taxon>Actinopterygii</taxon>
        <taxon>Neopterygii</taxon>
        <taxon>Teleostei</taxon>
        <taxon>Anguilliformes</taxon>
        <taxon>Anguillidae</taxon>
        <taxon>Anguilla</taxon>
    </lineage>
</organism>